<dbReference type="GO" id="GO:0016747">
    <property type="term" value="F:acyltransferase activity, transferring groups other than amino-acyl groups"/>
    <property type="evidence" value="ECO:0007669"/>
    <property type="project" value="InterPro"/>
</dbReference>
<feature type="domain" description="N-acetyltransferase" evidence="1">
    <location>
        <begin position="9"/>
        <end position="175"/>
    </location>
</feature>
<proteinExistence type="predicted"/>
<sequence>MPAVIETQRLVLRPWRVGDLAEAEVLFALASDPQVGPRCGWMPHHTVRDSLETIAHVFTGAGNRAITLRGDDRPIGCVELRPMNDDLVAAVRGAARSGALADDCALDEASLTALTAGAAQELGYWLGRRYWGHGYMTEALRAMLRRAFADLNAPAVWGEHHLSNPASGRVMERCELRPVCVRRGVWYPLTKERHDCLVRMLPAARTDRSGE</sequence>
<reference evidence="2" key="1">
    <citation type="submission" date="2020-08" db="EMBL/GenBank/DDBJ databases">
        <authorList>
            <person name="Cejkova D."/>
            <person name="Kubasova T."/>
            <person name="Jahodarova E."/>
            <person name="Rychlik I."/>
        </authorList>
    </citation>
    <scope>NUCLEOTIDE SEQUENCE</scope>
    <source>
        <strain evidence="2">An836</strain>
    </source>
</reference>
<dbReference type="InterPro" id="IPR016181">
    <property type="entry name" value="Acyl_CoA_acyltransferase"/>
</dbReference>
<dbReference type="Gene3D" id="3.40.630.30">
    <property type="match status" value="1"/>
</dbReference>
<dbReference type="PANTHER" id="PTHR43792">
    <property type="entry name" value="GNAT FAMILY, PUTATIVE (AFU_ORTHOLOGUE AFUA_3G00765)-RELATED-RELATED"/>
    <property type="match status" value="1"/>
</dbReference>
<dbReference type="RefSeq" id="WP_204469647.1">
    <property type="nucleotide sequence ID" value="NZ_JACLYU010000024.1"/>
</dbReference>
<protein>
    <submittedName>
        <fullName evidence="2">GNAT family N-acetyltransferase</fullName>
    </submittedName>
</protein>
<gene>
    <name evidence="2" type="ORF">H7U32_08520</name>
</gene>
<organism evidence="2 3">
    <name type="scientific">Bifidobacterium pullorum subsp. saeculare</name>
    <dbReference type="NCBI Taxonomy" id="78257"/>
    <lineage>
        <taxon>Bacteria</taxon>
        <taxon>Bacillati</taxon>
        <taxon>Actinomycetota</taxon>
        <taxon>Actinomycetes</taxon>
        <taxon>Bifidobacteriales</taxon>
        <taxon>Bifidobacteriaceae</taxon>
        <taxon>Bifidobacterium</taxon>
    </lineage>
</organism>
<dbReference type="InterPro" id="IPR000182">
    <property type="entry name" value="GNAT_dom"/>
</dbReference>
<comment type="caution">
    <text evidence="2">The sequence shown here is derived from an EMBL/GenBank/DDBJ whole genome shotgun (WGS) entry which is preliminary data.</text>
</comment>
<dbReference type="EMBL" id="JACLYU010000024">
    <property type="protein sequence ID" value="MBM6700332.1"/>
    <property type="molecule type" value="Genomic_DNA"/>
</dbReference>
<evidence type="ECO:0000259" key="1">
    <source>
        <dbReference type="Pfam" id="PF13302"/>
    </source>
</evidence>
<dbReference type="Pfam" id="PF13302">
    <property type="entry name" value="Acetyltransf_3"/>
    <property type="match status" value="1"/>
</dbReference>
<dbReference type="SUPFAM" id="SSF55729">
    <property type="entry name" value="Acyl-CoA N-acyltransferases (Nat)"/>
    <property type="match status" value="1"/>
</dbReference>
<dbReference type="InterPro" id="IPR051531">
    <property type="entry name" value="N-acetyltransferase"/>
</dbReference>
<name>A0A938X122_9BIFI</name>
<dbReference type="Proteomes" id="UP000718821">
    <property type="component" value="Unassembled WGS sequence"/>
</dbReference>
<evidence type="ECO:0000313" key="2">
    <source>
        <dbReference type="EMBL" id="MBM6700332.1"/>
    </source>
</evidence>
<reference evidence="2" key="2">
    <citation type="journal article" date="2021" name="Sci. Rep.">
        <title>The distribution of antibiotic resistance genes in chicken gut microbiota commensals.</title>
        <authorList>
            <person name="Juricova H."/>
            <person name="Matiasovicova J."/>
            <person name="Kubasova T."/>
            <person name="Cejkova D."/>
            <person name="Rychlik I."/>
        </authorList>
    </citation>
    <scope>NUCLEOTIDE SEQUENCE</scope>
    <source>
        <strain evidence="2">An836</strain>
    </source>
</reference>
<evidence type="ECO:0000313" key="3">
    <source>
        <dbReference type="Proteomes" id="UP000718821"/>
    </source>
</evidence>
<keyword evidence="3" id="KW-1185">Reference proteome</keyword>
<accession>A0A938X122</accession>
<dbReference type="AlphaFoldDB" id="A0A938X122"/>